<organism evidence="2 3">
    <name type="scientific">Halocatena marina</name>
    <dbReference type="NCBI Taxonomy" id="2934937"/>
    <lineage>
        <taxon>Archaea</taxon>
        <taxon>Methanobacteriati</taxon>
        <taxon>Methanobacteriota</taxon>
        <taxon>Stenosarchaea group</taxon>
        <taxon>Halobacteria</taxon>
        <taxon>Halobacteriales</taxon>
        <taxon>Natronomonadaceae</taxon>
        <taxon>Halocatena</taxon>
    </lineage>
</organism>
<dbReference type="AlphaFoldDB" id="A0ABD5YLG7"/>
<dbReference type="Gene3D" id="3.40.5.50">
    <property type="match status" value="1"/>
</dbReference>
<dbReference type="EMBL" id="JBHTAX010000001">
    <property type="protein sequence ID" value="MFC7188854.1"/>
    <property type="molecule type" value="Genomic_DNA"/>
</dbReference>
<protein>
    <recommendedName>
        <fullName evidence="4">DNA replication factor GINS</fullName>
    </recommendedName>
</protein>
<keyword evidence="3" id="KW-1185">Reference proteome</keyword>
<comment type="caution">
    <text evidence="2">The sequence shown here is derived from an EMBL/GenBank/DDBJ whole genome shotgun (WGS) entry which is preliminary data.</text>
</comment>
<feature type="region of interest" description="Disordered" evidence="1">
    <location>
        <begin position="125"/>
        <end position="305"/>
    </location>
</feature>
<reference evidence="2 3" key="1">
    <citation type="journal article" date="2019" name="Int. J. Syst. Evol. Microbiol.">
        <title>The Global Catalogue of Microorganisms (GCM) 10K type strain sequencing project: providing services to taxonomists for standard genome sequencing and annotation.</title>
        <authorList>
            <consortium name="The Broad Institute Genomics Platform"/>
            <consortium name="The Broad Institute Genome Sequencing Center for Infectious Disease"/>
            <person name="Wu L."/>
            <person name="Ma J."/>
        </authorList>
    </citation>
    <scope>NUCLEOTIDE SEQUENCE [LARGE SCALE GENOMIC DNA]</scope>
    <source>
        <strain evidence="2 3">RDMS1</strain>
    </source>
</reference>
<feature type="compositionally biased region" description="Basic and acidic residues" evidence="1">
    <location>
        <begin position="125"/>
        <end position="137"/>
    </location>
</feature>
<accession>A0ABD5YLG7</accession>
<gene>
    <name evidence="2" type="ORF">ACFQL7_02665</name>
</gene>
<feature type="compositionally biased region" description="Polar residues" evidence="1">
    <location>
        <begin position="176"/>
        <end position="185"/>
    </location>
</feature>
<dbReference type="CDD" id="cd11714">
    <property type="entry name" value="GINS_A_archaea"/>
    <property type="match status" value="1"/>
</dbReference>
<proteinExistence type="predicted"/>
<dbReference type="RefSeq" id="WP_264555251.1">
    <property type="nucleotide sequence ID" value="NZ_CP109979.1"/>
</dbReference>
<feature type="compositionally biased region" description="Basic and acidic residues" evidence="1">
    <location>
        <begin position="163"/>
        <end position="175"/>
    </location>
</feature>
<feature type="compositionally biased region" description="Polar residues" evidence="1">
    <location>
        <begin position="138"/>
        <end position="162"/>
    </location>
</feature>
<dbReference type="GeneID" id="76198418"/>
<evidence type="ECO:0000313" key="2">
    <source>
        <dbReference type="EMBL" id="MFC7188854.1"/>
    </source>
</evidence>
<evidence type="ECO:0000256" key="1">
    <source>
        <dbReference type="SAM" id="MobiDB-lite"/>
    </source>
</evidence>
<evidence type="ECO:0000313" key="3">
    <source>
        <dbReference type="Proteomes" id="UP001596417"/>
    </source>
</evidence>
<feature type="compositionally biased region" description="Low complexity" evidence="1">
    <location>
        <begin position="275"/>
        <end position="284"/>
    </location>
</feature>
<evidence type="ECO:0008006" key="4">
    <source>
        <dbReference type="Google" id="ProtNLM"/>
    </source>
</evidence>
<dbReference type="Proteomes" id="UP001596417">
    <property type="component" value="Unassembled WGS sequence"/>
</dbReference>
<name>A0ABD5YLG7_9EURY</name>
<sequence length="355" mass="38592">MNLDELQSVQSRERQIDSLQQLRDSFYEEAGRFIRQLREEREHVAANADDPFDSSDVQRLSDEIKTAEQTVEAVYERRIGKLVKQASLEAAGMAADVEGLTKEERKAFNSLVSTIEDNRTHVLDDVLASERSEEDVRNTSPESTRVTGSPDTPLQEHNQSSTKDAEQIDQNERSNQRTASNSSTHTDADPSSLEEDTPTRTDPEDDSAEPASESPQRAGDGPTVSAADVMGDGGETVTQSDQAIPPDVPPEDSQAVPVHERTSAGPERENKPDQTTSTSTSTSTGVDAETVDSDAGNDATASSSIDRATVRITRDVGEILCVDNRAYNLSENDVVTLPKTNVGPLLEHDAAVRLD</sequence>
<feature type="compositionally biased region" description="Basic and acidic residues" evidence="1">
    <location>
        <begin position="258"/>
        <end position="272"/>
    </location>
</feature>
<dbReference type="Gene3D" id="1.20.58.1030">
    <property type="match status" value="1"/>
</dbReference>